<evidence type="ECO:0000259" key="1">
    <source>
        <dbReference type="Pfam" id="PF22302"/>
    </source>
</evidence>
<evidence type="ECO:0000313" key="2">
    <source>
        <dbReference type="EMBL" id="VEJ50438.1"/>
    </source>
</evidence>
<dbReference type="KEGG" id="nwe:SAMEA3174300_1312"/>
<reference evidence="2 3" key="1">
    <citation type="submission" date="2018-12" db="EMBL/GenBank/DDBJ databases">
        <authorList>
            <consortium name="Pathogen Informatics"/>
        </authorList>
    </citation>
    <scope>NUCLEOTIDE SEQUENCE [LARGE SCALE GENOMIC DNA]</scope>
    <source>
        <strain evidence="2 3">NCTC12742</strain>
    </source>
</reference>
<evidence type="ECO:0000313" key="3">
    <source>
        <dbReference type="Proteomes" id="UP000272771"/>
    </source>
</evidence>
<name>A0A448VL05_9NEIS</name>
<gene>
    <name evidence="2" type="ORF">NCTC12742_00690</name>
</gene>
<feature type="domain" description="DUF6968" evidence="1">
    <location>
        <begin position="12"/>
        <end position="95"/>
    </location>
</feature>
<protein>
    <recommendedName>
        <fullName evidence="1">DUF6968 domain-containing protein</fullName>
    </recommendedName>
</protein>
<dbReference type="Proteomes" id="UP000272771">
    <property type="component" value="Chromosome"/>
</dbReference>
<keyword evidence="3" id="KW-1185">Reference proteome</keyword>
<dbReference type="AlphaFoldDB" id="A0A448VL05"/>
<sequence length="98" mass="10786">MSEKITKDTCIAHRTLAVAGSPETLVDVFIAQPEKVHEEEWICRYRIVGAGEDMNFQVHGIDAVQALKHVFVMIDASLVSTGLSLTWLGEKDLGFLSA</sequence>
<dbReference type="RefSeq" id="WP_036494604.1">
    <property type="nucleotide sequence ID" value="NZ_CAUJRG010000002.1"/>
</dbReference>
<organism evidence="2 3">
    <name type="scientific">Neisseria weaveri</name>
    <dbReference type="NCBI Taxonomy" id="28091"/>
    <lineage>
        <taxon>Bacteria</taxon>
        <taxon>Pseudomonadati</taxon>
        <taxon>Pseudomonadota</taxon>
        <taxon>Betaproteobacteria</taxon>
        <taxon>Neisseriales</taxon>
        <taxon>Neisseriaceae</taxon>
        <taxon>Neisseria</taxon>
    </lineage>
</organism>
<dbReference type="STRING" id="28091.SAMEA3174300_01312"/>
<dbReference type="EMBL" id="LR134533">
    <property type="protein sequence ID" value="VEJ50438.1"/>
    <property type="molecule type" value="Genomic_DNA"/>
</dbReference>
<proteinExistence type="predicted"/>
<accession>A0A448VL05</accession>
<dbReference type="Pfam" id="PF22302">
    <property type="entry name" value="DUF6968"/>
    <property type="match status" value="1"/>
</dbReference>
<dbReference type="InterPro" id="IPR054241">
    <property type="entry name" value="DUF6968"/>
</dbReference>
<dbReference type="OrthoDB" id="4570917at2"/>